<dbReference type="PANTHER" id="PTHR42830:SF1">
    <property type="entry name" value="OSMOTICALLY INDUCIBLE FAMILY PROTEIN"/>
    <property type="match status" value="1"/>
</dbReference>
<dbReference type="InterPro" id="IPR036102">
    <property type="entry name" value="OsmC/Ohrsf"/>
</dbReference>
<accession>A0A1N6TDA0</accession>
<name>A0A1N6TDA0_9BACT</name>
<dbReference type="OrthoDB" id="9807532at2"/>
<dbReference type="GO" id="GO:0006979">
    <property type="term" value="P:response to oxidative stress"/>
    <property type="evidence" value="ECO:0007669"/>
    <property type="project" value="InterPro"/>
</dbReference>
<dbReference type="EMBL" id="FTNM01000001">
    <property type="protein sequence ID" value="SIQ51293.1"/>
    <property type="molecule type" value="Genomic_DNA"/>
</dbReference>
<organism evidence="2 3">
    <name type="scientific">Pontibacter lucknowensis</name>
    <dbReference type="NCBI Taxonomy" id="1077936"/>
    <lineage>
        <taxon>Bacteria</taxon>
        <taxon>Pseudomonadati</taxon>
        <taxon>Bacteroidota</taxon>
        <taxon>Cytophagia</taxon>
        <taxon>Cytophagales</taxon>
        <taxon>Hymenobacteraceae</taxon>
        <taxon>Pontibacter</taxon>
    </lineage>
</organism>
<dbReference type="InterPro" id="IPR003718">
    <property type="entry name" value="OsmC/Ohr_fam"/>
</dbReference>
<dbReference type="Pfam" id="PF02566">
    <property type="entry name" value="OsmC"/>
    <property type="match status" value="1"/>
</dbReference>
<reference evidence="3" key="1">
    <citation type="submission" date="2017-01" db="EMBL/GenBank/DDBJ databases">
        <authorList>
            <person name="Varghese N."/>
            <person name="Submissions S."/>
        </authorList>
    </citation>
    <scope>NUCLEOTIDE SEQUENCE [LARGE SCALE GENOMIC DNA]</scope>
    <source>
        <strain evidence="3">DM9</strain>
    </source>
</reference>
<sequence length="144" mass="15370">MKKSTAKAQWNKGLKNGNGEVASGRGHFKASYTFASRFGDDTSATNPEELIGAAHAGCFSMFLSALLEKANHEPESVQTTATVHLGEKDGGPHIMLIELNTEARVEGIEDDEFQKLAQEAKANCPVSKALGAVPEIKLTASLKK</sequence>
<dbReference type="AlphaFoldDB" id="A0A1N6TDA0"/>
<dbReference type="PANTHER" id="PTHR42830">
    <property type="entry name" value="OSMOTICALLY INDUCIBLE FAMILY PROTEIN"/>
    <property type="match status" value="1"/>
</dbReference>
<keyword evidence="3" id="KW-1185">Reference proteome</keyword>
<dbReference type="SUPFAM" id="SSF82784">
    <property type="entry name" value="OsmC-like"/>
    <property type="match status" value="1"/>
</dbReference>
<dbReference type="Proteomes" id="UP000185924">
    <property type="component" value="Unassembled WGS sequence"/>
</dbReference>
<protein>
    <submittedName>
        <fullName evidence="2">Osmotically inducible protein OsmC</fullName>
    </submittedName>
</protein>
<dbReference type="RefSeq" id="WP_076420553.1">
    <property type="nucleotide sequence ID" value="NZ_FTNM01000001.1"/>
</dbReference>
<evidence type="ECO:0000313" key="3">
    <source>
        <dbReference type="Proteomes" id="UP000185924"/>
    </source>
</evidence>
<evidence type="ECO:0000256" key="1">
    <source>
        <dbReference type="SAM" id="MobiDB-lite"/>
    </source>
</evidence>
<feature type="region of interest" description="Disordered" evidence="1">
    <location>
        <begin position="1"/>
        <end position="21"/>
    </location>
</feature>
<gene>
    <name evidence="2" type="ORF">SAMN05421545_0256</name>
</gene>
<dbReference type="InterPro" id="IPR052707">
    <property type="entry name" value="OsmC_Ohr_Peroxiredoxin"/>
</dbReference>
<dbReference type="NCBIfam" id="TIGR03562">
    <property type="entry name" value="osmo_induc_OsmC"/>
    <property type="match status" value="1"/>
</dbReference>
<proteinExistence type="predicted"/>
<dbReference type="InterPro" id="IPR015946">
    <property type="entry name" value="KH_dom-like_a/b"/>
</dbReference>
<dbReference type="STRING" id="1077936.SAMN05421545_0256"/>
<evidence type="ECO:0000313" key="2">
    <source>
        <dbReference type="EMBL" id="SIQ51293.1"/>
    </source>
</evidence>
<dbReference type="InterPro" id="IPR019904">
    <property type="entry name" value="Peroxiredoxin_OsmC"/>
</dbReference>
<dbReference type="GO" id="GO:0004601">
    <property type="term" value="F:peroxidase activity"/>
    <property type="evidence" value="ECO:0007669"/>
    <property type="project" value="InterPro"/>
</dbReference>
<dbReference type="Gene3D" id="3.30.300.20">
    <property type="match status" value="1"/>
</dbReference>